<comment type="function">
    <text evidence="3">May play the central regulatory role in sporulation. It may be an element of the effector pathway responsible for the activation of sporulation genes in response to nutritional stress. Spo0A may act in concert with spo0H (a sigma factor) to control the expression of some genes that are critical to the sporulation process.</text>
</comment>
<dbReference type="SMART" id="SM00448">
    <property type="entry name" value="REC"/>
    <property type="match status" value="1"/>
</dbReference>
<dbReference type="OrthoDB" id="9790669at2"/>
<sequence length="118" mass="13601">MKKEILVVDDSEMVRNFHSYILKMFGYQVETAENGAIALEKLLSGDYRLIVTDINMPKMDGYELIRNMHVHGIHIPIIIVSTEEEYKVSYLKEQLGAGIHMIKPTDPEKLVKTIKRLL</sequence>
<dbReference type="PANTHER" id="PTHR44591">
    <property type="entry name" value="STRESS RESPONSE REGULATOR PROTEIN 1"/>
    <property type="match status" value="1"/>
</dbReference>
<dbReference type="InterPro" id="IPR050595">
    <property type="entry name" value="Bact_response_regulator"/>
</dbReference>
<dbReference type="SUPFAM" id="SSF52172">
    <property type="entry name" value="CheY-like"/>
    <property type="match status" value="1"/>
</dbReference>
<name>A0A4U7JJP5_9FIRM</name>
<evidence type="ECO:0000256" key="3">
    <source>
        <dbReference type="ARBA" id="ARBA00024867"/>
    </source>
</evidence>
<protein>
    <recommendedName>
        <fullName evidence="1">Stage 0 sporulation protein A homolog</fullName>
    </recommendedName>
</protein>
<keyword evidence="2" id="KW-0597">Phosphoprotein</keyword>
<dbReference type="PANTHER" id="PTHR44591:SF25">
    <property type="entry name" value="CHEMOTAXIS TWO-COMPONENT RESPONSE REGULATOR"/>
    <property type="match status" value="1"/>
</dbReference>
<organism evidence="4 5">
    <name type="scientific">Ruminiclostridium herbifermentans</name>
    <dbReference type="NCBI Taxonomy" id="2488810"/>
    <lineage>
        <taxon>Bacteria</taxon>
        <taxon>Bacillati</taxon>
        <taxon>Bacillota</taxon>
        <taxon>Clostridia</taxon>
        <taxon>Eubacteriales</taxon>
        <taxon>Oscillospiraceae</taxon>
        <taxon>Ruminiclostridium</taxon>
    </lineage>
</organism>
<reference evidence="4 5" key="1">
    <citation type="submission" date="2020-09" db="EMBL/GenBank/DDBJ databases">
        <title>Characterization and genome sequencing of Ruminiclostridium sp. nov. MA18.</title>
        <authorList>
            <person name="Rettenmaier R."/>
            <person name="Kowollik M.-L."/>
            <person name="Liebl W."/>
            <person name="Zverlov V."/>
        </authorList>
    </citation>
    <scope>NUCLEOTIDE SEQUENCE [LARGE SCALE GENOMIC DNA]</scope>
    <source>
        <strain evidence="4 5">MA18</strain>
    </source>
</reference>
<dbReference type="Gene3D" id="3.40.50.2300">
    <property type="match status" value="1"/>
</dbReference>
<keyword evidence="5" id="KW-1185">Reference proteome</keyword>
<dbReference type="Pfam" id="PF00072">
    <property type="entry name" value="Response_reg"/>
    <property type="match status" value="1"/>
</dbReference>
<proteinExistence type="predicted"/>
<dbReference type="GO" id="GO:0000160">
    <property type="term" value="P:phosphorelay signal transduction system"/>
    <property type="evidence" value="ECO:0007669"/>
    <property type="project" value="InterPro"/>
</dbReference>
<dbReference type="AlphaFoldDB" id="A0A4U7JJP5"/>
<evidence type="ECO:0000313" key="5">
    <source>
        <dbReference type="Proteomes" id="UP000306409"/>
    </source>
</evidence>
<evidence type="ECO:0000256" key="1">
    <source>
        <dbReference type="ARBA" id="ARBA00018672"/>
    </source>
</evidence>
<evidence type="ECO:0000313" key="4">
    <source>
        <dbReference type="EMBL" id="QNU68903.1"/>
    </source>
</evidence>
<dbReference type="InterPro" id="IPR011006">
    <property type="entry name" value="CheY-like_superfamily"/>
</dbReference>
<dbReference type="EMBL" id="CP061336">
    <property type="protein sequence ID" value="QNU68903.1"/>
    <property type="molecule type" value="Genomic_DNA"/>
</dbReference>
<dbReference type="KEGG" id="rher:EHE19_014765"/>
<dbReference type="InterPro" id="IPR001789">
    <property type="entry name" value="Sig_transdc_resp-reg_receiver"/>
</dbReference>
<accession>A0A4U7JJP5</accession>
<dbReference type="PROSITE" id="PS50110">
    <property type="entry name" value="RESPONSE_REGULATORY"/>
    <property type="match status" value="1"/>
</dbReference>
<gene>
    <name evidence="4" type="ORF">EHE19_014765</name>
</gene>
<dbReference type="Proteomes" id="UP000306409">
    <property type="component" value="Chromosome"/>
</dbReference>
<evidence type="ECO:0000256" key="2">
    <source>
        <dbReference type="ARBA" id="ARBA00022553"/>
    </source>
</evidence>